<evidence type="ECO:0000313" key="14">
    <source>
        <dbReference type="EMBL" id="CBX29021.1"/>
    </source>
</evidence>
<evidence type="ECO:0000313" key="7">
    <source>
        <dbReference type="EMBL" id="CBX28071.1"/>
    </source>
</evidence>
<accession>E1Y9B7</accession>
<evidence type="ECO:0000313" key="4">
    <source>
        <dbReference type="EMBL" id="CBX27274.1"/>
    </source>
</evidence>
<dbReference type="EMBL" id="FR695864">
    <property type="protein sequence ID" value="CBX27161.1"/>
    <property type="molecule type" value="Genomic_DNA"/>
</dbReference>
<evidence type="ECO:0000313" key="17">
    <source>
        <dbReference type="EMBL" id="CBX30335.1"/>
    </source>
</evidence>
<dbReference type="EMBL" id="FR695872">
    <property type="protein sequence ID" value="CBX29506.1"/>
    <property type="molecule type" value="Genomic_DNA"/>
</dbReference>
<dbReference type="EMBL" id="FR695877">
    <property type="protein sequence ID" value="CBX30563.1"/>
    <property type="molecule type" value="Genomic_DNA"/>
</dbReference>
<evidence type="ECO:0000313" key="10">
    <source>
        <dbReference type="EMBL" id="CBX28700.1"/>
    </source>
</evidence>
<dbReference type="EMBL" id="FR695876">
    <property type="protein sequence ID" value="CBX30477.1"/>
    <property type="molecule type" value="Genomic_DNA"/>
</dbReference>
<dbReference type="EMBL" id="FR695868">
    <property type="protein sequence ID" value="CBX28071.1"/>
    <property type="molecule type" value="Genomic_DNA"/>
</dbReference>
<dbReference type="EMBL" id="FR695875">
    <property type="protein sequence ID" value="CBX30428.1"/>
    <property type="molecule type" value="Genomic_DNA"/>
</dbReference>
<evidence type="ECO:0000313" key="5">
    <source>
        <dbReference type="EMBL" id="CBX27330.1"/>
    </source>
</evidence>
<dbReference type="EMBL" id="FR695866">
    <property type="protein sequence ID" value="CBX27330.1"/>
    <property type="molecule type" value="Genomic_DNA"/>
</dbReference>
<reference evidence="1" key="1">
    <citation type="journal article" date="2011" name="Environ. Microbiol.">
        <title>Genomic insights into the metabolic potential of the polycyclic aromatic hydrocarbon degrading sulfate-reducing Deltaproteobacterium N47.</title>
        <authorList>
            <person name="Bergmann F."/>
            <person name="Selesi D."/>
            <person name="Weinmaier T."/>
            <person name="Tischler P."/>
            <person name="Rattei T."/>
            <person name="Meckenstock R.U."/>
        </authorList>
    </citation>
    <scope>NUCLEOTIDE SEQUENCE</scope>
</reference>
<dbReference type="EMBL" id="FR695868">
    <property type="protein sequence ID" value="CBX28080.1"/>
    <property type="molecule type" value="Genomic_DNA"/>
</dbReference>
<evidence type="ECO:0000313" key="1">
    <source>
        <dbReference type="EMBL" id="CBX27161.1"/>
    </source>
</evidence>
<evidence type="ECO:0000313" key="22">
    <source>
        <dbReference type="EMBL" id="CBX31690.1"/>
    </source>
</evidence>
<evidence type="ECO:0000313" key="19">
    <source>
        <dbReference type="EMBL" id="CBX30477.1"/>
    </source>
</evidence>
<dbReference type="EMBL" id="FR695877">
    <property type="protein sequence ID" value="CBX31621.1"/>
    <property type="molecule type" value="Genomic_DNA"/>
</dbReference>
<dbReference type="AlphaFoldDB" id="E1Y9B7"/>
<dbReference type="EMBL" id="FR695873">
    <property type="protein sequence ID" value="CBX29938.1"/>
    <property type="molecule type" value="Genomic_DNA"/>
</dbReference>
<protein>
    <submittedName>
        <fullName evidence="1">Uncharacterized protein</fullName>
    </submittedName>
</protein>
<evidence type="ECO:0000313" key="15">
    <source>
        <dbReference type="EMBL" id="CBX29506.1"/>
    </source>
</evidence>
<dbReference type="EMBL" id="FR695868">
    <property type="protein sequence ID" value="CBX28683.1"/>
    <property type="molecule type" value="Genomic_DNA"/>
</dbReference>
<dbReference type="EMBL" id="FR695868">
    <property type="protein sequence ID" value="CBX27903.1"/>
    <property type="molecule type" value="Genomic_DNA"/>
</dbReference>
<dbReference type="EMBL" id="FR695877">
    <property type="protein sequence ID" value="CBX31690.1"/>
    <property type="molecule type" value="Genomic_DNA"/>
</dbReference>
<proteinExistence type="predicted"/>
<dbReference type="EMBL" id="FR695864">
    <property type="protein sequence ID" value="CBX27190.1"/>
    <property type="molecule type" value="Genomic_DNA"/>
</dbReference>
<evidence type="ECO:0000313" key="21">
    <source>
        <dbReference type="EMBL" id="CBX31621.1"/>
    </source>
</evidence>
<evidence type="ECO:0000313" key="9">
    <source>
        <dbReference type="EMBL" id="CBX28683.1"/>
    </source>
</evidence>
<evidence type="ECO:0000313" key="13">
    <source>
        <dbReference type="EMBL" id="CBX28971.1"/>
    </source>
</evidence>
<sequence length="39" mass="4549">MSLRINIFKVAPFIGDIKKLRRYPLMKREESQAKVDVSA</sequence>
<name>E1Y9B7_9BACT</name>
<evidence type="ECO:0000313" key="3">
    <source>
        <dbReference type="EMBL" id="CBX27257.1"/>
    </source>
</evidence>
<dbReference type="EMBL" id="FR695865">
    <property type="protein sequence ID" value="CBX27274.1"/>
    <property type="molecule type" value="Genomic_DNA"/>
</dbReference>
<dbReference type="EMBL" id="FR695871">
    <property type="protein sequence ID" value="CBX28971.1"/>
    <property type="molecule type" value="Genomic_DNA"/>
</dbReference>
<evidence type="ECO:0000313" key="2">
    <source>
        <dbReference type="EMBL" id="CBX27190.1"/>
    </source>
</evidence>
<evidence type="ECO:0000313" key="6">
    <source>
        <dbReference type="EMBL" id="CBX27903.1"/>
    </source>
</evidence>
<evidence type="ECO:0000313" key="20">
    <source>
        <dbReference type="EMBL" id="CBX30563.1"/>
    </source>
</evidence>
<dbReference type="EMBL" id="FR695868">
    <property type="protein sequence ID" value="CBX28700.1"/>
    <property type="molecule type" value="Genomic_DNA"/>
</dbReference>
<evidence type="ECO:0000313" key="12">
    <source>
        <dbReference type="EMBL" id="CBX28909.1"/>
    </source>
</evidence>
<evidence type="ECO:0000313" key="11">
    <source>
        <dbReference type="EMBL" id="CBX28800.1"/>
    </source>
</evidence>
<dbReference type="EMBL" id="FR695870">
    <property type="protein sequence ID" value="CBX28800.1"/>
    <property type="molecule type" value="Genomic_DNA"/>
</dbReference>
<dbReference type="EMBL" id="FR695870">
    <property type="protein sequence ID" value="CBX28909.1"/>
    <property type="molecule type" value="Genomic_DNA"/>
</dbReference>
<evidence type="ECO:0000313" key="8">
    <source>
        <dbReference type="EMBL" id="CBX28080.1"/>
    </source>
</evidence>
<dbReference type="EMBL" id="FR695874">
    <property type="protein sequence ID" value="CBX30335.1"/>
    <property type="molecule type" value="Genomic_DNA"/>
</dbReference>
<organism evidence="1">
    <name type="scientific">uncultured Desulfobacterium sp</name>
    <dbReference type="NCBI Taxonomy" id="201089"/>
    <lineage>
        <taxon>Bacteria</taxon>
        <taxon>Pseudomonadati</taxon>
        <taxon>Thermodesulfobacteriota</taxon>
        <taxon>Desulfobacteria</taxon>
        <taxon>Desulfobacterales</taxon>
        <taxon>Desulfobacteriaceae</taxon>
        <taxon>Desulfobacterium</taxon>
        <taxon>environmental samples</taxon>
    </lineage>
</organism>
<gene>
    <name evidence="1" type="ORF">N47_A11900</name>
    <name evidence="2" type="ORF">N47_A12190</name>
    <name evidence="3" type="ORF">N47_A12860</name>
    <name evidence="11" type="ORF">N47_B19460</name>
    <name evidence="12" type="ORF">N47_B20550</name>
    <name evidence="17" type="ORF">N47_D31440</name>
    <name evidence="20" type="ORF">N47_E40750</name>
    <name evidence="21" type="ORF">N47_E51330</name>
    <name evidence="22" type="ORF">N47_E52020</name>
    <name evidence="16" type="ORF">N47_F16330</name>
    <name evidence="6" type="ORF">N47_G32270</name>
    <name evidence="7" type="ORF">N47_G33950</name>
    <name evidence="8" type="ORF">N47_G34040</name>
    <name evidence="9" type="ORF">N47_G40070</name>
    <name evidence="10" type="ORF">N47_G40240</name>
    <name evidence="5" type="ORF">N47_H21520</name>
    <name evidence="4" type="ORF">N47_I06940</name>
    <name evidence="14" type="ORF">N47_J00020</name>
    <name evidence="15" type="ORF">N47_J04870</name>
    <name evidence="19" type="ORF">N47_K27170</name>
    <name evidence="13" type="ORF">N47_P16760</name>
    <name evidence="18" type="ORF">N47_Q17510</name>
</gene>
<dbReference type="EMBL" id="FR695872">
    <property type="protein sequence ID" value="CBX29021.1"/>
    <property type="molecule type" value="Genomic_DNA"/>
</dbReference>
<evidence type="ECO:0000313" key="16">
    <source>
        <dbReference type="EMBL" id="CBX29938.1"/>
    </source>
</evidence>
<evidence type="ECO:0000313" key="18">
    <source>
        <dbReference type="EMBL" id="CBX30428.1"/>
    </source>
</evidence>
<dbReference type="EMBL" id="FR695864">
    <property type="protein sequence ID" value="CBX27257.1"/>
    <property type="molecule type" value="Genomic_DNA"/>
</dbReference>